<proteinExistence type="predicted"/>
<sequence length="282" mass="31622">MGKTRGDDAAPTTRDGLGLKPRGGVKNKALLGRKFTGGARASPFIRQWAWKREMKTDEERFRDDYVYDRDDDEDDANPKATIRLRQRKFNAASSGFASTVWDSAIVLAKYLEKRNRTSGAGARWRDAVELGAGCGLCACVLAKRCENLVTGTIYATDVAENMDLLTENVKACSSRIAPLAYDWRDAPPKSIDASRVDLILGTDLVYYDDAMPALVKTLKSFESEALVVYFAFGRNRQALPRFLECFDAEARDAFEEPRFLESHELDALYQCTDVSVMELKRK</sequence>
<name>A0A7R9T0W9_9CHLO</name>
<dbReference type="Gene3D" id="3.40.50.150">
    <property type="entry name" value="Vaccinia Virus protein VP39"/>
    <property type="match status" value="1"/>
</dbReference>
<feature type="region of interest" description="Disordered" evidence="1">
    <location>
        <begin position="1"/>
        <end position="24"/>
    </location>
</feature>
<reference evidence="2" key="1">
    <citation type="submission" date="2021-01" db="EMBL/GenBank/DDBJ databases">
        <authorList>
            <person name="Corre E."/>
            <person name="Pelletier E."/>
            <person name="Niang G."/>
            <person name="Scheremetjew M."/>
            <person name="Finn R."/>
            <person name="Kale V."/>
            <person name="Holt S."/>
            <person name="Cochrane G."/>
            <person name="Meng A."/>
            <person name="Brown T."/>
            <person name="Cohen L."/>
        </authorList>
    </citation>
    <scope>NUCLEOTIDE SEQUENCE</scope>
    <source>
        <strain evidence="2">Clade-A-BCC118000</strain>
    </source>
</reference>
<dbReference type="InterPro" id="IPR019410">
    <property type="entry name" value="Methyltransf_16"/>
</dbReference>
<accession>A0A7R9T0W9</accession>
<evidence type="ECO:0000313" key="2">
    <source>
        <dbReference type="EMBL" id="CAD8221324.1"/>
    </source>
</evidence>
<organism evidence="2">
    <name type="scientific">Ostreococcus sp. 'lucimarinus'</name>
    <dbReference type="NCBI Taxonomy" id="242159"/>
    <lineage>
        <taxon>Eukaryota</taxon>
        <taxon>Viridiplantae</taxon>
        <taxon>Chlorophyta</taxon>
        <taxon>Mamiellophyceae</taxon>
        <taxon>Mamiellales</taxon>
        <taxon>Bathycoccaceae</taxon>
        <taxon>Ostreococcus</taxon>
    </lineage>
</organism>
<evidence type="ECO:0000256" key="1">
    <source>
        <dbReference type="SAM" id="MobiDB-lite"/>
    </source>
</evidence>
<dbReference type="SUPFAM" id="SSF53335">
    <property type="entry name" value="S-adenosyl-L-methionine-dependent methyltransferases"/>
    <property type="match status" value="1"/>
</dbReference>
<dbReference type="AlphaFoldDB" id="A0A7R9T0W9"/>
<dbReference type="EMBL" id="HBDX01002383">
    <property type="protein sequence ID" value="CAD8221324.1"/>
    <property type="molecule type" value="Transcribed_RNA"/>
</dbReference>
<gene>
    <name evidence="2" type="ORF">OLUC0939_LOCUS2044</name>
</gene>
<dbReference type="PANTHER" id="PTHR14614:SF154">
    <property type="entry name" value="PROTEIN N-LYSINE METHYLTRANSFERASE METTL21A"/>
    <property type="match status" value="1"/>
</dbReference>
<dbReference type="PANTHER" id="PTHR14614">
    <property type="entry name" value="HEPATOCELLULAR CARCINOMA-ASSOCIATED ANTIGEN"/>
    <property type="match status" value="1"/>
</dbReference>
<dbReference type="InterPro" id="IPR029063">
    <property type="entry name" value="SAM-dependent_MTases_sf"/>
</dbReference>
<protein>
    <submittedName>
        <fullName evidence="2">Uncharacterized protein</fullName>
    </submittedName>
</protein>
<dbReference type="Pfam" id="PF10294">
    <property type="entry name" value="Methyltransf_16"/>
    <property type="match status" value="1"/>
</dbReference>